<dbReference type="PANTHER" id="PTHR48100">
    <property type="entry name" value="BROAD-SPECIFICITY PHOSPHATASE YOR283W-RELATED"/>
    <property type="match status" value="1"/>
</dbReference>
<dbReference type="GO" id="GO:0016791">
    <property type="term" value="F:phosphatase activity"/>
    <property type="evidence" value="ECO:0007669"/>
    <property type="project" value="TreeGrafter"/>
</dbReference>
<dbReference type="InterPro" id="IPR050275">
    <property type="entry name" value="PGM_Phosphatase"/>
</dbReference>
<feature type="binding site" evidence="2">
    <location>
        <position position="58"/>
    </location>
    <ligand>
        <name>substrate</name>
    </ligand>
</feature>
<proteinExistence type="predicted"/>
<dbReference type="PIRSF" id="PIRSF000709">
    <property type="entry name" value="6PFK_2-Ptase"/>
    <property type="match status" value="1"/>
</dbReference>
<dbReference type="SUPFAM" id="SSF53254">
    <property type="entry name" value="Phosphoglycerate mutase-like"/>
    <property type="match status" value="1"/>
</dbReference>
<accession>A0A7W1XBJ9</accession>
<sequence length="203" mass="23789">MVRLIWIRHGETEANRAKRYIGHLDEPLNGSGIEQAGRLARSLAHLDVEIMYVSDLRRCRETARFCAKHWPDAPMEITPDLRECSFGRWEGWTYREIAERESELLQKWLGDPFRHAPPQGESLRDLDRRLTSWLEEAEQKTVGKTAAVFSHGGPIRWFLAKHVFRDWDQFWRLEIPHAGAWVAVKEERWEIERIFAGNGAEES</sequence>
<protein>
    <submittedName>
        <fullName evidence="3">Histidine phosphatase family protein</fullName>
    </submittedName>
</protein>
<evidence type="ECO:0000313" key="4">
    <source>
        <dbReference type="Proteomes" id="UP000530514"/>
    </source>
</evidence>
<organism evidence="3 4">
    <name type="scientific">Thermoactinomyces daqus</name>
    <dbReference type="NCBI Taxonomy" id="1329516"/>
    <lineage>
        <taxon>Bacteria</taxon>
        <taxon>Bacillati</taxon>
        <taxon>Bacillota</taxon>
        <taxon>Bacilli</taxon>
        <taxon>Bacillales</taxon>
        <taxon>Thermoactinomycetaceae</taxon>
        <taxon>Thermoactinomyces</taxon>
    </lineage>
</organism>
<dbReference type="RefSeq" id="WP_052153838.1">
    <property type="nucleotide sequence ID" value="NZ_JACEIP010000019.1"/>
</dbReference>
<evidence type="ECO:0000256" key="2">
    <source>
        <dbReference type="PIRSR" id="PIRSR613078-2"/>
    </source>
</evidence>
<evidence type="ECO:0000256" key="1">
    <source>
        <dbReference type="PIRSR" id="PIRSR613078-1"/>
    </source>
</evidence>
<dbReference type="Pfam" id="PF00300">
    <property type="entry name" value="His_Phos_1"/>
    <property type="match status" value="1"/>
</dbReference>
<dbReference type="InterPro" id="IPR029033">
    <property type="entry name" value="His_PPase_superfam"/>
</dbReference>
<gene>
    <name evidence="3" type="ORF">H1164_12190</name>
</gene>
<keyword evidence="4" id="KW-1185">Reference proteome</keyword>
<evidence type="ECO:0000313" key="3">
    <source>
        <dbReference type="EMBL" id="MBA4543648.1"/>
    </source>
</evidence>
<dbReference type="AlphaFoldDB" id="A0A7W1XBJ9"/>
<comment type="caution">
    <text evidence="3">The sequence shown here is derived from an EMBL/GenBank/DDBJ whole genome shotgun (WGS) entry which is preliminary data.</text>
</comment>
<dbReference type="InterPro" id="IPR013078">
    <property type="entry name" value="His_Pase_superF_clade-1"/>
</dbReference>
<dbReference type="SMART" id="SM00855">
    <property type="entry name" value="PGAM"/>
    <property type="match status" value="1"/>
</dbReference>
<reference evidence="3 4" key="1">
    <citation type="submission" date="2020-07" db="EMBL/GenBank/DDBJ databases">
        <authorList>
            <person name="Feng H."/>
        </authorList>
    </citation>
    <scope>NUCLEOTIDE SEQUENCE [LARGE SCALE GENOMIC DNA]</scope>
    <source>
        <strain evidence="4">s-11</strain>
    </source>
</reference>
<dbReference type="Proteomes" id="UP000530514">
    <property type="component" value="Unassembled WGS sequence"/>
</dbReference>
<dbReference type="Gene3D" id="3.40.50.1240">
    <property type="entry name" value="Phosphoglycerate mutase-like"/>
    <property type="match status" value="1"/>
</dbReference>
<name>A0A7W1XBJ9_9BACL</name>
<dbReference type="CDD" id="cd07067">
    <property type="entry name" value="HP_PGM_like"/>
    <property type="match status" value="1"/>
</dbReference>
<feature type="active site" description="Proton donor/acceptor" evidence="1">
    <location>
        <position position="83"/>
    </location>
</feature>
<feature type="binding site" evidence="2">
    <location>
        <begin position="8"/>
        <end position="15"/>
    </location>
    <ligand>
        <name>substrate</name>
    </ligand>
</feature>
<dbReference type="OrthoDB" id="9783269at2"/>
<dbReference type="EMBL" id="JACEIP010000019">
    <property type="protein sequence ID" value="MBA4543648.1"/>
    <property type="molecule type" value="Genomic_DNA"/>
</dbReference>
<feature type="active site" description="Tele-phosphohistidine intermediate" evidence="1">
    <location>
        <position position="9"/>
    </location>
</feature>